<dbReference type="GO" id="GO:0055088">
    <property type="term" value="P:lipid homeostasis"/>
    <property type="evidence" value="ECO:0007669"/>
    <property type="project" value="TreeGrafter"/>
</dbReference>
<gene>
    <name evidence="2" type="ORF">NCTC10797_02516</name>
</gene>
<dbReference type="InterPro" id="IPR036250">
    <property type="entry name" value="AcylCo_DH-like_C"/>
</dbReference>
<dbReference type="InterPro" id="IPR046373">
    <property type="entry name" value="Acyl-CoA_Oxase/DH_mid-dom_sf"/>
</dbReference>
<dbReference type="Pfam" id="PF22924">
    <property type="entry name" value="ACOX_C_alpha1"/>
    <property type="match status" value="1"/>
</dbReference>
<dbReference type="Proteomes" id="UP000290439">
    <property type="component" value="Chromosome"/>
</dbReference>
<name>A0A4U8VYF8_9NOCA</name>
<dbReference type="EMBL" id="LR215973">
    <property type="protein sequence ID" value="VFA98740.1"/>
    <property type="molecule type" value="Genomic_DNA"/>
</dbReference>
<evidence type="ECO:0000313" key="2">
    <source>
        <dbReference type="EMBL" id="VFA98740.1"/>
    </source>
</evidence>
<evidence type="ECO:0000313" key="3">
    <source>
        <dbReference type="Proteomes" id="UP000290439"/>
    </source>
</evidence>
<dbReference type="InterPro" id="IPR012258">
    <property type="entry name" value="Acyl-CoA_oxidase"/>
</dbReference>
<dbReference type="SUPFAM" id="SSF56645">
    <property type="entry name" value="Acyl-CoA dehydrogenase NM domain-like"/>
    <property type="match status" value="1"/>
</dbReference>
<protein>
    <recommendedName>
        <fullName evidence="1">Acyl-CoA oxidase C-alpha1 domain-containing protein</fullName>
    </recommendedName>
</protein>
<dbReference type="AlphaFoldDB" id="A0A4U8VYF8"/>
<dbReference type="Gene3D" id="1.20.140.10">
    <property type="entry name" value="Butyryl-CoA Dehydrogenase, subunit A, domain 3"/>
    <property type="match status" value="2"/>
</dbReference>
<sequence length="607" mass="65757">MSCMTISDARVFAADPVAETNTAVDEALQRVIFGEHRDLHLHVRDALIGLNDRPRPELTHSEEAELAPELLRQALPAVGSTVSELATNTHLRGAFCDWSQVLAPRLFLILTGHIDLSTNAILTLGNGSAYQAQCLAELDTGAAVGGLGLTELDGTNGADHQTTATWDPDTGGFWLNSPTPGACKYMPNVGDPATPKTFVITARLYVDGRDEGVLPFLARLRTVEGLAEGVRVFRLPDKSSGPMDHALIRFTRFWVPRDALLGGAMARMTAAGRFECDVPPRQRFSKVISILSRGRLDLATAAIASARAGLVGAYNYASQRRSGVGTVMLDRDNVTQDIMPALAATYATSALGRRIRDLAVDDADSPRNIVLAMLAKPLLSYTAHDVLRVCRWRTASQGILRSNRIVDWIGNLEAIITAEGENQILQVVAEGVGIDLDALQLCRAPRHTPWYIELLGQRAHIIGAGLADKDYTAAGAVMGRNSARIEYTTATAERLAATALIASAEDISDPTARQIVLLMAEAYALHRIRHHSLWYAARGLITQERAEQIEVRLADAWSALQPELPTLLRAFQIPSIPGAPLFAARRDYKQALVEAVSAADPDYFSVA</sequence>
<dbReference type="InterPro" id="IPR009100">
    <property type="entry name" value="AcylCoA_DH/oxidase_NM_dom_sf"/>
</dbReference>
<dbReference type="Gene3D" id="2.40.110.10">
    <property type="entry name" value="Butyryl-CoA Dehydrogenase, subunit A, domain 2"/>
    <property type="match status" value="1"/>
</dbReference>
<dbReference type="GO" id="GO:0005504">
    <property type="term" value="F:fatty acid binding"/>
    <property type="evidence" value="ECO:0007669"/>
    <property type="project" value="TreeGrafter"/>
</dbReference>
<dbReference type="GO" id="GO:0003997">
    <property type="term" value="F:acyl-CoA oxidase activity"/>
    <property type="evidence" value="ECO:0007669"/>
    <property type="project" value="InterPro"/>
</dbReference>
<dbReference type="InterPro" id="IPR055060">
    <property type="entry name" value="ACOX_C_alpha1"/>
</dbReference>
<dbReference type="GO" id="GO:0033540">
    <property type="term" value="P:fatty acid beta-oxidation using acyl-CoA oxidase"/>
    <property type="evidence" value="ECO:0007669"/>
    <property type="project" value="TreeGrafter"/>
</dbReference>
<organism evidence="2 3">
    <name type="scientific">Nocardia cyriacigeorgica</name>
    <dbReference type="NCBI Taxonomy" id="135487"/>
    <lineage>
        <taxon>Bacteria</taxon>
        <taxon>Bacillati</taxon>
        <taxon>Actinomycetota</taxon>
        <taxon>Actinomycetes</taxon>
        <taxon>Mycobacteriales</taxon>
        <taxon>Nocardiaceae</taxon>
        <taxon>Nocardia</taxon>
    </lineage>
</organism>
<proteinExistence type="predicted"/>
<accession>A0A4U8VYF8</accession>
<dbReference type="GO" id="GO:0071949">
    <property type="term" value="F:FAD binding"/>
    <property type="evidence" value="ECO:0007669"/>
    <property type="project" value="InterPro"/>
</dbReference>
<evidence type="ECO:0000259" key="1">
    <source>
        <dbReference type="Pfam" id="PF22924"/>
    </source>
</evidence>
<dbReference type="PANTHER" id="PTHR10909:SF382">
    <property type="entry name" value="ACYL-COENZYME A OXIDASE"/>
    <property type="match status" value="1"/>
</dbReference>
<feature type="domain" description="Acyl-CoA oxidase C-alpha1" evidence="1">
    <location>
        <begin position="292"/>
        <end position="426"/>
    </location>
</feature>
<reference evidence="2 3" key="1">
    <citation type="submission" date="2019-02" db="EMBL/GenBank/DDBJ databases">
        <authorList>
            <consortium name="Pathogen Informatics"/>
        </authorList>
    </citation>
    <scope>NUCLEOTIDE SEQUENCE [LARGE SCALE GENOMIC DNA]</scope>
    <source>
        <strain evidence="2 3">3012STDY6756504</strain>
    </source>
</reference>
<dbReference type="PANTHER" id="PTHR10909">
    <property type="entry name" value="ELECTRON TRANSPORT OXIDOREDUCTASE"/>
    <property type="match status" value="1"/>
</dbReference>
<dbReference type="SUPFAM" id="SSF47203">
    <property type="entry name" value="Acyl-CoA dehydrogenase C-terminal domain-like"/>
    <property type="match status" value="2"/>
</dbReference>